<dbReference type="AlphaFoldDB" id="A0A9D4I4G1"/>
<keyword evidence="2" id="KW-1185">Reference proteome</keyword>
<protein>
    <submittedName>
        <fullName evidence="1">Uncharacterized protein</fullName>
    </submittedName>
</protein>
<evidence type="ECO:0000313" key="2">
    <source>
        <dbReference type="Proteomes" id="UP000828390"/>
    </source>
</evidence>
<sequence>MLGEQIRYYIKTPGPNRCRINTGHIRQHPACEPCSSLSIAAGPRTSGNVIGAPGGQHSSFWDVQTRLVTIRDDGSILNDPGWSV</sequence>
<reference evidence="1" key="1">
    <citation type="journal article" date="2019" name="bioRxiv">
        <title>The Genome of the Zebra Mussel, Dreissena polymorpha: A Resource for Invasive Species Research.</title>
        <authorList>
            <person name="McCartney M.A."/>
            <person name="Auch B."/>
            <person name="Kono T."/>
            <person name="Mallez S."/>
            <person name="Zhang Y."/>
            <person name="Obille A."/>
            <person name="Becker A."/>
            <person name="Abrahante J.E."/>
            <person name="Garbe J."/>
            <person name="Badalamenti J.P."/>
            <person name="Herman A."/>
            <person name="Mangelson H."/>
            <person name="Liachko I."/>
            <person name="Sullivan S."/>
            <person name="Sone E.D."/>
            <person name="Koren S."/>
            <person name="Silverstein K.A.T."/>
            <person name="Beckman K.B."/>
            <person name="Gohl D.M."/>
        </authorList>
    </citation>
    <scope>NUCLEOTIDE SEQUENCE</scope>
    <source>
        <strain evidence="1">Duluth1</strain>
        <tissue evidence="1">Whole animal</tissue>
    </source>
</reference>
<dbReference type="EMBL" id="JAIWYP010000010">
    <property type="protein sequence ID" value="KAH3747774.1"/>
    <property type="molecule type" value="Genomic_DNA"/>
</dbReference>
<reference evidence="1" key="2">
    <citation type="submission" date="2020-11" db="EMBL/GenBank/DDBJ databases">
        <authorList>
            <person name="McCartney M.A."/>
            <person name="Auch B."/>
            <person name="Kono T."/>
            <person name="Mallez S."/>
            <person name="Becker A."/>
            <person name="Gohl D.M."/>
            <person name="Silverstein K.A.T."/>
            <person name="Koren S."/>
            <person name="Bechman K.B."/>
            <person name="Herman A."/>
            <person name="Abrahante J.E."/>
            <person name="Garbe J."/>
        </authorList>
    </citation>
    <scope>NUCLEOTIDE SEQUENCE</scope>
    <source>
        <strain evidence="1">Duluth1</strain>
        <tissue evidence="1">Whole animal</tissue>
    </source>
</reference>
<gene>
    <name evidence="1" type="ORF">DPMN_182204</name>
</gene>
<comment type="caution">
    <text evidence="1">The sequence shown here is derived from an EMBL/GenBank/DDBJ whole genome shotgun (WGS) entry which is preliminary data.</text>
</comment>
<organism evidence="1 2">
    <name type="scientific">Dreissena polymorpha</name>
    <name type="common">Zebra mussel</name>
    <name type="synonym">Mytilus polymorpha</name>
    <dbReference type="NCBI Taxonomy" id="45954"/>
    <lineage>
        <taxon>Eukaryota</taxon>
        <taxon>Metazoa</taxon>
        <taxon>Spiralia</taxon>
        <taxon>Lophotrochozoa</taxon>
        <taxon>Mollusca</taxon>
        <taxon>Bivalvia</taxon>
        <taxon>Autobranchia</taxon>
        <taxon>Heteroconchia</taxon>
        <taxon>Euheterodonta</taxon>
        <taxon>Imparidentia</taxon>
        <taxon>Neoheterodontei</taxon>
        <taxon>Myida</taxon>
        <taxon>Dreissenoidea</taxon>
        <taxon>Dreissenidae</taxon>
        <taxon>Dreissena</taxon>
    </lineage>
</organism>
<evidence type="ECO:0000313" key="1">
    <source>
        <dbReference type="EMBL" id="KAH3747774.1"/>
    </source>
</evidence>
<accession>A0A9D4I4G1</accession>
<name>A0A9D4I4G1_DREPO</name>
<proteinExistence type="predicted"/>
<dbReference type="Proteomes" id="UP000828390">
    <property type="component" value="Unassembled WGS sequence"/>
</dbReference>